<protein>
    <submittedName>
        <fullName evidence="1">Uncharacterized protein</fullName>
    </submittedName>
</protein>
<evidence type="ECO:0000313" key="1">
    <source>
        <dbReference type="EMBL" id="ACL53953.1"/>
    </source>
</evidence>
<reference evidence="1" key="2">
    <citation type="submission" date="2012-06" db="EMBL/GenBank/DDBJ databases">
        <authorList>
            <person name="Yu Y."/>
            <person name="Currie J."/>
            <person name="Lomeli R."/>
            <person name="Angelova A."/>
            <person name="Collura K."/>
            <person name="Wissotski M."/>
            <person name="Campos D."/>
            <person name="Kudrna D."/>
            <person name="Golser W."/>
            <person name="Ashely E."/>
            <person name="Descour A."/>
            <person name="Fernandes J."/>
            <person name="Soderlund C."/>
            <person name="Walbot V."/>
        </authorList>
    </citation>
    <scope>NUCLEOTIDE SEQUENCE</scope>
    <source>
        <strain evidence="1">B73</strain>
    </source>
</reference>
<sequence length="52" mass="5994">MNRRSSFYFLLATQQNCLESKAKQGLNHNCQVMGSLSAKKQMPSVNDRIKKY</sequence>
<dbReference type="EMBL" id="BT055346">
    <property type="protein sequence ID" value="ACL53953.1"/>
    <property type="molecule type" value="mRNA"/>
</dbReference>
<organism evidence="1">
    <name type="scientific">Zea mays</name>
    <name type="common">Maize</name>
    <dbReference type="NCBI Taxonomy" id="4577"/>
    <lineage>
        <taxon>Eukaryota</taxon>
        <taxon>Viridiplantae</taxon>
        <taxon>Streptophyta</taxon>
        <taxon>Embryophyta</taxon>
        <taxon>Tracheophyta</taxon>
        <taxon>Spermatophyta</taxon>
        <taxon>Magnoliopsida</taxon>
        <taxon>Liliopsida</taxon>
        <taxon>Poales</taxon>
        <taxon>Poaceae</taxon>
        <taxon>PACMAD clade</taxon>
        <taxon>Panicoideae</taxon>
        <taxon>Andropogonodae</taxon>
        <taxon>Andropogoneae</taxon>
        <taxon>Tripsacinae</taxon>
        <taxon>Zea</taxon>
    </lineage>
</organism>
<dbReference type="AlphaFoldDB" id="B8A1A4"/>
<reference evidence="1" key="1">
    <citation type="journal article" date="2009" name="PLoS Genet.">
        <title>Sequencing, mapping, and analysis of 27,455 maize full-length cDNAs.</title>
        <authorList>
            <person name="Soderlund C."/>
            <person name="Descour A."/>
            <person name="Kudrna D."/>
            <person name="Bomhoff M."/>
            <person name="Boyd L."/>
            <person name="Currie J."/>
            <person name="Angelova A."/>
            <person name="Collura K."/>
            <person name="Wissotski M."/>
            <person name="Ashley E."/>
            <person name="Morrow D."/>
            <person name="Fernandes J."/>
            <person name="Walbot V."/>
            <person name="Yu Y."/>
        </authorList>
    </citation>
    <scope>NUCLEOTIDE SEQUENCE</scope>
    <source>
        <strain evidence="1">B73</strain>
    </source>
</reference>
<proteinExistence type="evidence at transcript level"/>
<accession>B8A1A4</accession>
<name>B8A1A4_MAIZE</name>